<dbReference type="SUPFAM" id="SSF90123">
    <property type="entry name" value="ABC transporter transmembrane region"/>
    <property type="match status" value="1"/>
</dbReference>
<dbReference type="AlphaFoldDB" id="A0A1M5Z4S0"/>
<name>A0A1M5Z4S0_9FIRM</name>
<evidence type="ECO:0000256" key="7">
    <source>
        <dbReference type="ARBA" id="ARBA00022989"/>
    </source>
</evidence>
<dbReference type="GO" id="GO:0005886">
    <property type="term" value="C:plasma membrane"/>
    <property type="evidence" value="ECO:0007669"/>
    <property type="project" value="UniProtKB-SubCell"/>
</dbReference>
<dbReference type="GO" id="GO:0016887">
    <property type="term" value="F:ATP hydrolysis activity"/>
    <property type="evidence" value="ECO:0007669"/>
    <property type="project" value="InterPro"/>
</dbReference>
<sequence length="600" mass="67674">MKGLKSIFKFMKGSKFIYAMSIVSIVLATFFTVIGPLLVKTTIDSIIGSKEISSIRMIKTINFLGGKEYLRNNLWIIGIALIILTIFRGLFLYLKNTLSSKASENTAKNMREQLYDHIQRLPYEYHVKADTGDLIQRCSSDVETIRRFLAVQLVEIGGAIFTLVFVSYIMFNLNVKMALVSMAVVPIIFIFAFVFFSKVQKVFLEADEAEGKLSTVLQENLTGIRVVKAFARQKYEIEKFNEKNEKYKDLVYKLIKLLAWYWAISDFICMMQIGAVLVLGSLWAAKGHISLGTLVVFTTYEGMLLWPVRQMGRILTDMGKSIVAVGRIEEVLNEPMEILEENHEKPEIQGNVSFENVCFEYEKEKPVLNGVSFDINAGETVAILGPTGSGKSSLVHLLPRLYEYNNGSIKIDGRELNTIDKKWIRKNVGLVLQEPFLFAKTIKENIKISNPNIEDKKVLDAAEIASIHEDIMCFDKGYDTAVGERGVSLSGGQKQRIAIARTIINECPIVVFDDSLSAVDTETDISIREALNGRKNKSTTIIISHRISTVKEADLILVLDKGKIVQRGNHEELLKKEGLYKRVYEIQNSLEDNLENVSVN</sequence>
<accession>A0A1M5Z4S0</accession>
<dbReference type="PROSITE" id="PS50893">
    <property type="entry name" value="ABC_TRANSPORTER_2"/>
    <property type="match status" value="1"/>
</dbReference>
<comment type="subcellular location">
    <subcellularLocation>
        <location evidence="1">Cell membrane</location>
        <topology evidence="1">Multi-pass membrane protein</topology>
    </subcellularLocation>
</comment>
<dbReference type="PROSITE" id="PS50929">
    <property type="entry name" value="ABC_TM1F"/>
    <property type="match status" value="1"/>
</dbReference>
<dbReference type="InterPro" id="IPR039421">
    <property type="entry name" value="Type_1_exporter"/>
</dbReference>
<keyword evidence="4 9" id="KW-0812">Transmembrane</keyword>
<evidence type="ECO:0000313" key="12">
    <source>
        <dbReference type="EMBL" id="SHI19108.1"/>
    </source>
</evidence>
<dbReference type="GO" id="GO:0005524">
    <property type="term" value="F:ATP binding"/>
    <property type="evidence" value="ECO:0007669"/>
    <property type="project" value="UniProtKB-KW"/>
</dbReference>
<dbReference type="PANTHER" id="PTHR43394">
    <property type="entry name" value="ATP-DEPENDENT PERMEASE MDL1, MITOCHONDRIAL"/>
    <property type="match status" value="1"/>
</dbReference>
<keyword evidence="8 9" id="KW-0472">Membrane</keyword>
<reference evidence="12 13" key="1">
    <citation type="submission" date="2016-11" db="EMBL/GenBank/DDBJ databases">
        <authorList>
            <person name="Jaros S."/>
            <person name="Januszkiewicz K."/>
            <person name="Wedrychowicz H."/>
        </authorList>
    </citation>
    <scope>NUCLEOTIDE SEQUENCE [LARGE SCALE GENOMIC DNA]</scope>
    <source>
        <strain evidence="12 13">DSM 13106</strain>
    </source>
</reference>
<feature type="transmembrane region" description="Helical" evidence="9">
    <location>
        <begin position="289"/>
        <end position="308"/>
    </location>
</feature>
<evidence type="ECO:0000256" key="6">
    <source>
        <dbReference type="ARBA" id="ARBA00022840"/>
    </source>
</evidence>
<evidence type="ECO:0000256" key="5">
    <source>
        <dbReference type="ARBA" id="ARBA00022741"/>
    </source>
</evidence>
<keyword evidence="2" id="KW-0813">Transport</keyword>
<dbReference type="InterPro" id="IPR003593">
    <property type="entry name" value="AAA+_ATPase"/>
</dbReference>
<feature type="domain" description="ABC transmembrane type-1" evidence="11">
    <location>
        <begin position="19"/>
        <end position="320"/>
    </location>
</feature>
<dbReference type="SMART" id="SM00382">
    <property type="entry name" value="AAA"/>
    <property type="match status" value="1"/>
</dbReference>
<evidence type="ECO:0000313" key="13">
    <source>
        <dbReference type="Proteomes" id="UP000184389"/>
    </source>
</evidence>
<dbReference type="InterPro" id="IPR003439">
    <property type="entry name" value="ABC_transporter-like_ATP-bd"/>
</dbReference>
<dbReference type="PROSITE" id="PS00211">
    <property type="entry name" value="ABC_TRANSPORTER_1"/>
    <property type="match status" value="1"/>
</dbReference>
<dbReference type="FunFam" id="3.40.50.300:FF:000221">
    <property type="entry name" value="Multidrug ABC transporter ATP-binding protein"/>
    <property type="match status" value="1"/>
</dbReference>
<dbReference type="STRING" id="1123281.SAMN02745180_02728"/>
<feature type="transmembrane region" description="Helical" evidence="9">
    <location>
        <begin position="177"/>
        <end position="196"/>
    </location>
</feature>
<feature type="transmembrane region" description="Helical" evidence="9">
    <location>
        <begin position="16"/>
        <end position="39"/>
    </location>
</feature>
<dbReference type="InterPro" id="IPR011527">
    <property type="entry name" value="ABC1_TM_dom"/>
</dbReference>
<dbReference type="InterPro" id="IPR036640">
    <property type="entry name" value="ABC1_TM_sf"/>
</dbReference>
<proteinExistence type="predicted"/>
<dbReference type="InterPro" id="IPR027417">
    <property type="entry name" value="P-loop_NTPase"/>
</dbReference>
<organism evidence="12 13">
    <name type="scientific">Sporanaerobacter acetigenes DSM 13106</name>
    <dbReference type="NCBI Taxonomy" id="1123281"/>
    <lineage>
        <taxon>Bacteria</taxon>
        <taxon>Bacillati</taxon>
        <taxon>Bacillota</taxon>
        <taxon>Tissierellia</taxon>
        <taxon>Tissierellales</taxon>
        <taxon>Sporanaerobacteraceae</taxon>
        <taxon>Sporanaerobacter</taxon>
    </lineage>
</organism>
<dbReference type="Gene3D" id="1.20.1560.10">
    <property type="entry name" value="ABC transporter type 1, transmembrane domain"/>
    <property type="match status" value="1"/>
</dbReference>
<dbReference type="PANTHER" id="PTHR43394:SF1">
    <property type="entry name" value="ATP-BINDING CASSETTE SUB-FAMILY B MEMBER 10, MITOCHONDRIAL"/>
    <property type="match status" value="1"/>
</dbReference>
<keyword evidence="3" id="KW-1003">Cell membrane</keyword>
<evidence type="ECO:0000259" key="10">
    <source>
        <dbReference type="PROSITE" id="PS50893"/>
    </source>
</evidence>
<evidence type="ECO:0000256" key="2">
    <source>
        <dbReference type="ARBA" id="ARBA00022448"/>
    </source>
</evidence>
<evidence type="ECO:0000256" key="3">
    <source>
        <dbReference type="ARBA" id="ARBA00022475"/>
    </source>
</evidence>
<gene>
    <name evidence="12" type="ORF">SAMN02745180_02728</name>
</gene>
<keyword evidence="6 12" id="KW-0067">ATP-binding</keyword>
<dbReference type="InterPro" id="IPR017871">
    <property type="entry name" value="ABC_transporter-like_CS"/>
</dbReference>
<keyword evidence="5" id="KW-0547">Nucleotide-binding</keyword>
<keyword evidence="7 9" id="KW-1133">Transmembrane helix</keyword>
<feature type="transmembrane region" description="Helical" evidence="9">
    <location>
        <begin position="74"/>
        <end position="94"/>
    </location>
</feature>
<protein>
    <submittedName>
        <fullName evidence="12">ATP-binding cassette, subfamily B</fullName>
    </submittedName>
</protein>
<keyword evidence="13" id="KW-1185">Reference proteome</keyword>
<feature type="domain" description="ABC transporter" evidence="10">
    <location>
        <begin position="352"/>
        <end position="586"/>
    </location>
</feature>
<dbReference type="EMBL" id="FQXR01000020">
    <property type="protein sequence ID" value="SHI19108.1"/>
    <property type="molecule type" value="Genomic_DNA"/>
</dbReference>
<dbReference type="Pfam" id="PF00664">
    <property type="entry name" value="ABC_membrane"/>
    <property type="match status" value="1"/>
</dbReference>
<feature type="transmembrane region" description="Helical" evidence="9">
    <location>
        <begin position="149"/>
        <end position="171"/>
    </location>
</feature>
<dbReference type="Gene3D" id="3.40.50.300">
    <property type="entry name" value="P-loop containing nucleotide triphosphate hydrolases"/>
    <property type="match status" value="1"/>
</dbReference>
<evidence type="ECO:0000256" key="1">
    <source>
        <dbReference type="ARBA" id="ARBA00004651"/>
    </source>
</evidence>
<dbReference type="GO" id="GO:0015421">
    <property type="term" value="F:ABC-type oligopeptide transporter activity"/>
    <property type="evidence" value="ECO:0007669"/>
    <property type="project" value="TreeGrafter"/>
</dbReference>
<feature type="transmembrane region" description="Helical" evidence="9">
    <location>
        <begin position="258"/>
        <end position="283"/>
    </location>
</feature>
<evidence type="ECO:0000256" key="8">
    <source>
        <dbReference type="ARBA" id="ARBA00023136"/>
    </source>
</evidence>
<evidence type="ECO:0000259" key="11">
    <source>
        <dbReference type="PROSITE" id="PS50929"/>
    </source>
</evidence>
<dbReference type="RefSeq" id="WP_072745350.1">
    <property type="nucleotide sequence ID" value="NZ_FQXR01000020.1"/>
</dbReference>
<evidence type="ECO:0000256" key="4">
    <source>
        <dbReference type="ARBA" id="ARBA00022692"/>
    </source>
</evidence>
<dbReference type="OrthoDB" id="9762778at2"/>
<dbReference type="CDD" id="cd18542">
    <property type="entry name" value="ABC_6TM_YknU_like"/>
    <property type="match status" value="1"/>
</dbReference>
<dbReference type="Pfam" id="PF00005">
    <property type="entry name" value="ABC_tran"/>
    <property type="match status" value="1"/>
</dbReference>
<evidence type="ECO:0000256" key="9">
    <source>
        <dbReference type="SAM" id="Phobius"/>
    </source>
</evidence>
<dbReference type="Proteomes" id="UP000184389">
    <property type="component" value="Unassembled WGS sequence"/>
</dbReference>
<dbReference type="SUPFAM" id="SSF52540">
    <property type="entry name" value="P-loop containing nucleoside triphosphate hydrolases"/>
    <property type="match status" value="1"/>
</dbReference>